<dbReference type="OMA" id="KESDHEM"/>
<feature type="transmembrane region" description="Helical" evidence="2">
    <location>
        <begin position="169"/>
        <end position="189"/>
    </location>
</feature>
<accession>A0A813DMR3</accession>
<comment type="caution">
    <text evidence="4">The sequence shown here is derived from an EMBL/GenBank/DDBJ whole genome shotgun (WGS) entry which is preliminary data.</text>
</comment>
<feature type="non-terminal residue" evidence="4">
    <location>
        <position position="1"/>
    </location>
</feature>
<gene>
    <name evidence="4" type="ORF">PGLA1383_LOCUS5779</name>
</gene>
<reference evidence="4" key="1">
    <citation type="submission" date="2021-02" db="EMBL/GenBank/DDBJ databases">
        <authorList>
            <person name="Dougan E. K."/>
            <person name="Rhodes N."/>
            <person name="Thang M."/>
            <person name="Chan C."/>
        </authorList>
    </citation>
    <scope>NUCLEOTIDE SEQUENCE</scope>
</reference>
<evidence type="ECO:0000256" key="3">
    <source>
        <dbReference type="SAM" id="SignalP"/>
    </source>
</evidence>
<evidence type="ECO:0000256" key="1">
    <source>
        <dbReference type="SAM" id="MobiDB-lite"/>
    </source>
</evidence>
<evidence type="ECO:0000313" key="5">
    <source>
        <dbReference type="Proteomes" id="UP000654075"/>
    </source>
</evidence>
<feature type="transmembrane region" description="Helical" evidence="2">
    <location>
        <begin position="469"/>
        <end position="493"/>
    </location>
</feature>
<feature type="chain" id="PRO_5032458457" evidence="3">
    <location>
        <begin position="25"/>
        <end position="693"/>
    </location>
</feature>
<feature type="transmembrane region" description="Helical" evidence="2">
    <location>
        <begin position="201"/>
        <end position="222"/>
    </location>
</feature>
<sequence length="693" mass="75628">AHAALLRCCEYVALAFHVATVAQARVACRLPVLYRHPEMDSPLRVAALQRSRMSMPKWRLAAALLATAVAVWLLAPAPPGGAETARASSSGYQVLGDFENEPEKSSHGGGGPAKEHSAGEEEKASGHREPAGAEGEGHGEPEEAAEGHEEAAEGGEGEEHEVTGVTRTVSYLLFGFLVFDIVLLYLVNWQDANVRSYIYKMITTTVSIFCAVLLNQAIRSFILEQILPSPFPRGLSIKVTPTIEILVGLGLFVFFFAAVNVNCYLLRDSSFLFAVEGIGGHLAAFSGVAFFGHMQEMMEDSREMVAATFLASMLWMGTCSSISFRARQHFVRGQKKQHADNAKDSSGGAYASMIHGGTHHEEELWRECAVEAEDDATSIIMSFLVSQALALYISDELPALEGPGKMPTDKSQIIHLYMASGGFLACLMLATWALHKANMAKKTSSAEHARPEDAEPKSKDRIIKTLQNWLAMSMSWCLLLSAIWTVSACKFFTNSHMDFIFGAFLVTALSVISVITLDHFADILGEDQAKEAARKAELCAQSADPEASELLAGAAELGNMEQVLRMIIAALGLLVGLSWEKAFDMCHEAIIEGTPILEHHKVISKTFMAFSIAAIVIPAWLKYLVPMAKKQVEHHEAVMNLEKEQMKNPKAHAGLDVMEKNVVLMFNSLEPDQRAKVFKKLTDKQAAGLSNTM</sequence>
<feature type="transmembrane region" description="Helical" evidence="2">
    <location>
        <begin position="414"/>
        <end position="434"/>
    </location>
</feature>
<evidence type="ECO:0000313" key="4">
    <source>
        <dbReference type="EMBL" id="CAE8586934.1"/>
    </source>
</evidence>
<feature type="region of interest" description="Disordered" evidence="1">
    <location>
        <begin position="96"/>
        <end position="161"/>
    </location>
</feature>
<organism evidence="4 5">
    <name type="scientific">Polarella glacialis</name>
    <name type="common">Dinoflagellate</name>
    <dbReference type="NCBI Taxonomy" id="89957"/>
    <lineage>
        <taxon>Eukaryota</taxon>
        <taxon>Sar</taxon>
        <taxon>Alveolata</taxon>
        <taxon>Dinophyceae</taxon>
        <taxon>Suessiales</taxon>
        <taxon>Suessiaceae</taxon>
        <taxon>Polarella</taxon>
    </lineage>
</organism>
<feature type="transmembrane region" description="Helical" evidence="2">
    <location>
        <begin position="304"/>
        <end position="326"/>
    </location>
</feature>
<feature type="transmembrane region" description="Helical" evidence="2">
    <location>
        <begin position="271"/>
        <end position="292"/>
    </location>
</feature>
<keyword evidence="5" id="KW-1185">Reference proteome</keyword>
<feature type="signal peptide" evidence="3">
    <location>
        <begin position="1"/>
        <end position="24"/>
    </location>
</feature>
<protein>
    <submittedName>
        <fullName evidence="4">Uncharacterized protein</fullName>
    </submittedName>
</protein>
<feature type="transmembrane region" description="Helical" evidence="2">
    <location>
        <begin position="242"/>
        <end position="259"/>
    </location>
</feature>
<feature type="transmembrane region" description="Helical" evidence="2">
    <location>
        <begin position="58"/>
        <end position="75"/>
    </location>
</feature>
<dbReference type="EMBL" id="CAJNNV010002284">
    <property type="protein sequence ID" value="CAE8586934.1"/>
    <property type="molecule type" value="Genomic_DNA"/>
</dbReference>
<keyword evidence="2" id="KW-0472">Membrane</keyword>
<keyword evidence="2" id="KW-1133">Transmembrane helix</keyword>
<feature type="transmembrane region" description="Helical" evidence="2">
    <location>
        <begin position="602"/>
        <end position="621"/>
    </location>
</feature>
<keyword evidence="3" id="KW-0732">Signal</keyword>
<proteinExistence type="predicted"/>
<evidence type="ECO:0000256" key="2">
    <source>
        <dbReference type="SAM" id="Phobius"/>
    </source>
</evidence>
<name>A0A813DMR3_POLGL</name>
<dbReference type="Proteomes" id="UP000654075">
    <property type="component" value="Unassembled WGS sequence"/>
</dbReference>
<feature type="compositionally biased region" description="Basic and acidic residues" evidence="1">
    <location>
        <begin position="113"/>
        <end position="151"/>
    </location>
</feature>
<dbReference type="AlphaFoldDB" id="A0A813DMR3"/>
<feature type="transmembrane region" description="Helical" evidence="2">
    <location>
        <begin position="499"/>
        <end position="521"/>
    </location>
</feature>
<keyword evidence="2" id="KW-0812">Transmembrane</keyword>